<evidence type="ECO:0000256" key="1">
    <source>
        <dbReference type="SAM" id="MobiDB-lite"/>
    </source>
</evidence>
<feature type="domain" description="C-type lectin" evidence="2">
    <location>
        <begin position="31"/>
        <end position="132"/>
    </location>
</feature>
<dbReference type="PANTHER" id="PTHR22802">
    <property type="entry name" value="C-TYPE LECTIN SUPERFAMILY MEMBER"/>
    <property type="match status" value="1"/>
</dbReference>
<dbReference type="InterPro" id="IPR016186">
    <property type="entry name" value="C-type_lectin-like/link_sf"/>
</dbReference>
<dbReference type="EMBL" id="AMQN01007773">
    <property type="status" value="NOT_ANNOTATED_CDS"/>
    <property type="molecule type" value="Genomic_DNA"/>
</dbReference>
<dbReference type="EnsemblMetazoa" id="CapteT195740">
    <property type="protein sequence ID" value="CapteP195740"/>
    <property type="gene ID" value="CapteG195740"/>
</dbReference>
<accession>R7UHB6</accession>
<evidence type="ECO:0000313" key="5">
    <source>
        <dbReference type="Proteomes" id="UP000014760"/>
    </source>
</evidence>
<feature type="region of interest" description="Disordered" evidence="1">
    <location>
        <begin position="104"/>
        <end position="129"/>
    </location>
</feature>
<protein>
    <recommendedName>
        <fullName evidence="2">C-type lectin domain-containing protein</fullName>
    </recommendedName>
</protein>
<evidence type="ECO:0000313" key="3">
    <source>
        <dbReference type="EMBL" id="ELU05575.1"/>
    </source>
</evidence>
<name>R7UHB6_CAPTE</name>
<evidence type="ECO:0000313" key="4">
    <source>
        <dbReference type="EnsemblMetazoa" id="CapteP195740"/>
    </source>
</evidence>
<dbReference type="PANTHER" id="PTHR22802:SF396">
    <property type="entry name" value="C-TYPE LECTIN DOMAIN-CONTAINING PROTEIN"/>
    <property type="match status" value="1"/>
</dbReference>
<feature type="domain" description="C-type lectin" evidence="2">
    <location>
        <begin position="216"/>
        <end position="273"/>
    </location>
</feature>
<dbReference type="SUPFAM" id="SSF56436">
    <property type="entry name" value="C-type lectin-like"/>
    <property type="match status" value="2"/>
</dbReference>
<dbReference type="InterPro" id="IPR051004">
    <property type="entry name" value="DC-SIGN_domain-containing"/>
</dbReference>
<reference evidence="4" key="3">
    <citation type="submission" date="2015-06" db="UniProtKB">
        <authorList>
            <consortium name="EnsemblMetazoa"/>
        </authorList>
    </citation>
    <scope>IDENTIFICATION</scope>
</reference>
<dbReference type="Pfam" id="PF00059">
    <property type="entry name" value="Lectin_C"/>
    <property type="match status" value="1"/>
</dbReference>
<dbReference type="CDD" id="cd00037">
    <property type="entry name" value="CLECT"/>
    <property type="match status" value="1"/>
</dbReference>
<gene>
    <name evidence="3" type="ORF">CAPTEDRAFT_195740</name>
</gene>
<dbReference type="HOGENOM" id="CLU_1020278_0_0_1"/>
<reference evidence="3 5" key="2">
    <citation type="journal article" date="2013" name="Nature">
        <title>Insights into bilaterian evolution from three spiralian genomes.</title>
        <authorList>
            <person name="Simakov O."/>
            <person name="Marletaz F."/>
            <person name="Cho S.J."/>
            <person name="Edsinger-Gonzales E."/>
            <person name="Havlak P."/>
            <person name="Hellsten U."/>
            <person name="Kuo D.H."/>
            <person name="Larsson T."/>
            <person name="Lv J."/>
            <person name="Arendt D."/>
            <person name="Savage R."/>
            <person name="Osoegawa K."/>
            <person name="de Jong P."/>
            <person name="Grimwood J."/>
            <person name="Chapman J.A."/>
            <person name="Shapiro H."/>
            <person name="Aerts A."/>
            <person name="Otillar R.P."/>
            <person name="Terry A.Y."/>
            <person name="Boore J.L."/>
            <person name="Grigoriev I.V."/>
            <person name="Lindberg D.R."/>
            <person name="Seaver E.C."/>
            <person name="Weisblat D.A."/>
            <person name="Putnam N.H."/>
            <person name="Rokhsar D.S."/>
        </authorList>
    </citation>
    <scope>NUCLEOTIDE SEQUENCE</scope>
    <source>
        <strain evidence="3 5">I ESC-2004</strain>
    </source>
</reference>
<dbReference type="EMBL" id="KB301365">
    <property type="protein sequence ID" value="ELU05575.1"/>
    <property type="molecule type" value="Genomic_DNA"/>
</dbReference>
<reference evidence="5" key="1">
    <citation type="submission" date="2012-12" db="EMBL/GenBank/DDBJ databases">
        <authorList>
            <person name="Hellsten U."/>
            <person name="Grimwood J."/>
            <person name="Chapman J.A."/>
            <person name="Shapiro H."/>
            <person name="Aerts A."/>
            <person name="Otillar R.P."/>
            <person name="Terry A.Y."/>
            <person name="Boore J.L."/>
            <person name="Simakov O."/>
            <person name="Marletaz F."/>
            <person name="Cho S.-J."/>
            <person name="Edsinger-Gonzales E."/>
            <person name="Havlak P."/>
            <person name="Kuo D.-H."/>
            <person name="Larsson T."/>
            <person name="Lv J."/>
            <person name="Arendt D."/>
            <person name="Savage R."/>
            <person name="Osoegawa K."/>
            <person name="de Jong P."/>
            <person name="Lindberg D.R."/>
            <person name="Seaver E.C."/>
            <person name="Weisblat D.A."/>
            <person name="Putnam N.H."/>
            <person name="Grigoriev I.V."/>
            <person name="Rokhsar D.S."/>
        </authorList>
    </citation>
    <scope>NUCLEOTIDE SEQUENCE</scope>
    <source>
        <strain evidence="5">I ESC-2004</strain>
    </source>
</reference>
<evidence type="ECO:0000259" key="2">
    <source>
        <dbReference type="PROSITE" id="PS50041"/>
    </source>
</evidence>
<dbReference type="Gene3D" id="3.10.100.10">
    <property type="entry name" value="Mannose-Binding Protein A, subunit A"/>
    <property type="match status" value="2"/>
</dbReference>
<dbReference type="EMBL" id="AMQN01007772">
    <property type="status" value="NOT_ANNOTATED_CDS"/>
    <property type="molecule type" value="Genomic_DNA"/>
</dbReference>
<dbReference type="AlphaFoldDB" id="R7UHB6"/>
<dbReference type="OrthoDB" id="7357196at2759"/>
<keyword evidence="5" id="KW-1185">Reference proteome</keyword>
<dbReference type="InterPro" id="IPR016187">
    <property type="entry name" value="CTDL_fold"/>
</dbReference>
<proteinExistence type="predicted"/>
<dbReference type="PROSITE" id="PS50041">
    <property type="entry name" value="C_TYPE_LECTIN_2"/>
    <property type="match status" value="2"/>
</dbReference>
<organism evidence="3">
    <name type="scientific">Capitella teleta</name>
    <name type="common">Polychaete worm</name>
    <dbReference type="NCBI Taxonomy" id="283909"/>
    <lineage>
        <taxon>Eukaryota</taxon>
        <taxon>Metazoa</taxon>
        <taxon>Spiralia</taxon>
        <taxon>Lophotrochozoa</taxon>
        <taxon>Annelida</taxon>
        <taxon>Polychaeta</taxon>
        <taxon>Sedentaria</taxon>
        <taxon>Scolecida</taxon>
        <taxon>Capitellidae</taxon>
        <taxon>Capitella</taxon>
    </lineage>
</organism>
<sequence length="273" mass="30453">MVPLLTTQTGAEENQNDHNFGQLCTNLNVNSENKCFNVFGRDDVGERKSWEYSVNACREMGDWYDLASIGSACEQGPILEIPTGLDFTTTESDGVGDDFTNWKAGQPDSHNDQENCVSTSREKAPGYGSWRNAPPVTDLLPQPTNENKCFNVFGRDDVGERKSWEYSVNACREMGDWYDLASIGSACEQGTSSESDQSTATIVLTCRSSGVNYVDYLGECNQILNSPRIWASARHLCQYDGADLAFIHSFQENAFLEFYATENKESIWTRLSD</sequence>
<dbReference type="Proteomes" id="UP000014760">
    <property type="component" value="Unassembled WGS sequence"/>
</dbReference>
<dbReference type="InterPro" id="IPR001304">
    <property type="entry name" value="C-type_lectin-like"/>
</dbReference>